<dbReference type="RefSeq" id="XP_007406818.1">
    <property type="nucleotide sequence ID" value="XM_007406756.1"/>
</dbReference>
<protein>
    <recommendedName>
        <fullName evidence="9">TLC domain-containing protein</fullName>
    </recommendedName>
</protein>
<dbReference type="InterPro" id="IPR006634">
    <property type="entry name" value="TLC-dom"/>
</dbReference>
<dbReference type="SMART" id="SM00724">
    <property type="entry name" value="TLC"/>
    <property type="match status" value="1"/>
</dbReference>
<dbReference type="AlphaFoldDB" id="F4RCM7"/>
<dbReference type="OrthoDB" id="537032at2759"/>
<keyword evidence="11" id="KW-1185">Reference proteome</keyword>
<sequence>MSNRVIHYATKPRRGLLQICVDWHLTTALSIITLIVALNISFPELSDASNQTLSTYQTRLPTIQYKNPIPKFIYLSYYNPKSGEYLKGNDDIYFVGFWVLIWLSLREISIRFWKPIGSRLGGIKDRNKLQRFAEQGWNLIYYIVFWCIGVKILSRFPYPILSLNIRQYWHDYPHDSIPALTKFYYLAQAAFWIQQLIVLNLEKPRKDHYQMLAHHIVTILLVCGSYAVNFTGIGTAIHVTMDVSDIILFVAKMLNYVGGGVACDSVFAVFVASWIYTRHYVFAKIIWAIYYHLPQDITFEFNLSEGRLATYNLWVVFLALLVLLEVLLFFWLVLILRIMWNVVIGNGADDEREDSDSECEEEPIESKTINEKGIGSPEKGTLYSDDDPTLLSSSKKMYQQISTSQNSSPNSSSLYQRK</sequence>
<feature type="transmembrane region" description="Helical" evidence="8">
    <location>
        <begin position="213"/>
        <end position="240"/>
    </location>
</feature>
<dbReference type="EMBL" id="GL883096">
    <property type="protein sequence ID" value="EGG09764.1"/>
    <property type="molecule type" value="Genomic_DNA"/>
</dbReference>
<keyword evidence="5 6" id="KW-0472">Membrane</keyword>
<feature type="transmembrane region" description="Helical" evidence="8">
    <location>
        <begin position="136"/>
        <end position="154"/>
    </location>
</feature>
<dbReference type="InterPro" id="IPR016439">
    <property type="entry name" value="Lag1/Lac1-like"/>
</dbReference>
<proteinExistence type="inferred from homology"/>
<dbReference type="GO" id="GO:0016020">
    <property type="term" value="C:membrane"/>
    <property type="evidence" value="ECO:0007669"/>
    <property type="project" value="UniProtKB-SubCell"/>
</dbReference>
<dbReference type="VEuPathDB" id="FungiDB:MELLADRAFT_47359"/>
<dbReference type="GO" id="GO:0046513">
    <property type="term" value="P:ceramide biosynthetic process"/>
    <property type="evidence" value="ECO:0007669"/>
    <property type="project" value="InterPro"/>
</dbReference>
<dbReference type="STRING" id="747676.F4RCM7"/>
<dbReference type="HOGENOM" id="CLU_028277_2_0_1"/>
<dbReference type="InParanoid" id="F4RCM7"/>
<dbReference type="KEGG" id="mlr:MELLADRAFT_47359"/>
<feature type="transmembrane region" description="Helical" evidence="8">
    <location>
        <begin position="246"/>
        <end position="270"/>
    </location>
</feature>
<feature type="transmembrane region" description="Helical" evidence="8">
    <location>
        <begin position="21"/>
        <end position="42"/>
    </location>
</feature>
<dbReference type="GO" id="GO:0050291">
    <property type="term" value="F:sphingosine N-acyltransferase activity"/>
    <property type="evidence" value="ECO:0007669"/>
    <property type="project" value="InterPro"/>
</dbReference>
<dbReference type="PANTHER" id="PTHR12560:SF0">
    <property type="entry name" value="LD18904P"/>
    <property type="match status" value="1"/>
</dbReference>
<name>F4RCM7_MELLP</name>
<evidence type="ECO:0000256" key="2">
    <source>
        <dbReference type="ARBA" id="ARBA00009808"/>
    </source>
</evidence>
<feature type="transmembrane region" description="Helical" evidence="8">
    <location>
        <begin position="313"/>
        <end position="336"/>
    </location>
</feature>
<feature type="compositionally biased region" description="Low complexity" evidence="7">
    <location>
        <begin position="399"/>
        <end position="418"/>
    </location>
</feature>
<evidence type="ECO:0000256" key="5">
    <source>
        <dbReference type="ARBA" id="ARBA00023136"/>
    </source>
</evidence>
<evidence type="ECO:0000259" key="9">
    <source>
        <dbReference type="PROSITE" id="PS50922"/>
    </source>
</evidence>
<keyword evidence="4 8" id="KW-1133">Transmembrane helix</keyword>
<feature type="compositionally biased region" description="Acidic residues" evidence="7">
    <location>
        <begin position="349"/>
        <end position="363"/>
    </location>
</feature>
<dbReference type="PROSITE" id="PS50922">
    <property type="entry name" value="TLC"/>
    <property type="match status" value="1"/>
</dbReference>
<evidence type="ECO:0000256" key="1">
    <source>
        <dbReference type="ARBA" id="ARBA00004141"/>
    </source>
</evidence>
<dbReference type="PANTHER" id="PTHR12560">
    <property type="entry name" value="LONGEVITY ASSURANCE FACTOR 1 LAG1"/>
    <property type="match status" value="1"/>
</dbReference>
<evidence type="ECO:0000256" key="7">
    <source>
        <dbReference type="SAM" id="MobiDB-lite"/>
    </source>
</evidence>
<reference evidence="11" key="1">
    <citation type="journal article" date="2011" name="Proc. Natl. Acad. Sci. U.S.A.">
        <title>Obligate biotrophy features unraveled by the genomic analysis of rust fungi.</title>
        <authorList>
            <person name="Duplessis S."/>
            <person name="Cuomo C.A."/>
            <person name="Lin Y.-C."/>
            <person name="Aerts A."/>
            <person name="Tisserant E."/>
            <person name="Veneault-Fourrey C."/>
            <person name="Joly D.L."/>
            <person name="Hacquard S."/>
            <person name="Amselem J."/>
            <person name="Cantarel B.L."/>
            <person name="Chiu R."/>
            <person name="Coutinho P.M."/>
            <person name="Feau N."/>
            <person name="Field M."/>
            <person name="Frey P."/>
            <person name="Gelhaye E."/>
            <person name="Goldberg J."/>
            <person name="Grabherr M.G."/>
            <person name="Kodira C.D."/>
            <person name="Kohler A."/>
            <person name="Kuees U."/>
            <person name="Lindquist E.A."/>
            <person name="Lucas S.M."/>
            <person name="Mago R."/>
            <person name="Mauceli E."/>
            <person name="Morin E."/>
            <person name="Murat C."/>
            <person name="Pangilinan J.L."/>
            <person name="Park R."/>
            <person name="Pearson M."/>
            <person name="Quesneville H."/>
            <person name="Rouhier N."/>
            <person name="Sakthikumar S."/>
            <person name="Salamov A.A."/>
            <person name="Schmutz J."/>
            <person name="Selles B."/>
            <person name="Shapiro H."/>
            <person name="Tanguay P."/>
            <person name="Tuskan G.A."/>
            <person name="Henrissat B."/>
            <person name="Van de Peer Y."/>
            <person name="Rouze P."/>
            <person name="Ellis J.G."/>
            <person name="Dodds P.N."/>
            <person name="Schein J.E."/>
            <person name="Zhong S."/>
            <person name="Hamelin R.C."/>
            <person name="Grigoriev I.V."/>
            <person name="Szabo L.J."/>
            <person name="Martin F."/>
        </authorList>
    </citation>
    <scope>NUCLEOTIDE SEQUENCE [LARGE SCALE GENOMIC DNA]</scope>
    <source>
        <strain evidence="11">98AG31 / pathotype 3-4-7</strain>
    </source>
</reference>
<evidence type="ECO:0000313" key="11">
    <source>
        <dbReference type="Proteomes" id="UP000001072"/>
    </source>
</evidence>
<gene>
    <name evidence="10" type="ORF">MELLADRAFT_47359</name>
</gene>
<evidence type="ECO:0000256" key="8">
    <source>
        <dbReference type="SAM" id="Phobius"/>
    </source>
</evidence>
<evidence type="ECO:0000313" key="10">
    <source>
        <dbReference type="EMBL" id="EGG09764.1"/>
    </source>
</evidence>
<keyword evidence="3 6" id="KW-0812">Transmembrane</keyword>
<dbReference type="Pfam" id="PF03798">
    <property type="entry name" value="TRAM_LAG1_CLN8"/>
    <property type="match status" value="1"/>
</dbReference>
<evidence type="ECO:0000256" key="6">
    <source>
        <dbReference type="PROSITE-ProRule" id="PRU00205"/>
    </source>
</evidence>
<evidence type="ECO:0000256" key="4">
    <source>
        <dbReference type="ARBA" id="ARBA00022989"/>
    </source>
</evidence>
<feature type="domain" description="TLC" evidence="9">
    <location>
        <begin position="127"/>
        <end position="344"/>
    </location>
</feature>
<evidence type="ECO:0000256" key="3">
    <source>
        <dbReference type="ARBA" id="ARBA00022692"/>
    </source>
</evidence>
<accession>F4RCM7</accession>
<organism evidence="11">
    <name type="scientific">Melampsora larici-populina (strain 98AG31 / pathotype 3-4-7)</name>
    <name type="common">Poplar leaf rust fungus</name>
    <dbReference type="NCBI Taxonomy" id="747676"/>
    <lineage>
        <taxon>Eukaryota</taxon>
        <taxon>Fungi</taxon>
        <taxon>Dikarya</taxon>
        <taxon>Basidiomycota</taxon>
        <taxon>Pucciniomycotina</taxon>
        <taxon>Pucciniomycetes</taxon>
        <taxon>Pucciniales</taxon>
        <taxon>Melampsoraceae</taxon>
        <taxon>Melampsora</taxon>
    </lineage>
</organism>
<dbReference type="FunCoup" id="F4RCM7">
    <property type="interactions" value="222"/>
</dbReference>
<dbReference type="Proteomes" id="UP000001072">
    <property type="component" value="Unassembled WGS sequence"/>
</dbReference>
<comment type="subcellular location">
    <subcellularLocation>
        <location evidence="1">Membrane</location>
        <topology evidence="1">Multi-pass membrane protein</topology>
    </subcellularLocation>
</comment>
<dbReference type="eggNOG" id="KOG1607">
    <property type="taxonomic scope" value="Eukaryota"/>
</dbReference>
<dbReference type="GeneID" id="18928428"/>
<feature type="transmembrane region" description="Helical" evidence="8">
    <location>
        <begin position="92"/>
        <end position="109"/>
    </location>
</feature>
<comment type="similarity">
    <text evidence="2">Belongs to the sphingosine N-acyltransferase family.</text>
</comment>
<feature type="region of interest" description="Disordered" evidence="7">
    <location>
        <begin position="349"/>
        <end position="418"/>
    </location>
</feature>